<protein>
    <submittedName>
        <fullName evidence="1">Uncharacterized protein</fullName>
    </submittedName>
</protein>
<dbReference type="EMBL" id="MU275873">
    <property type="protein sequence ID" value="KAI0049406.1"/>
    <property type="molecule type" value="Genomic_DNA"/>
</dbReference>
<gene>
    <name evidence="1" type="ORF">FA95DRAFT_872545</name>
</gene>
<comment type="caution">
    <text evidence="1">The sequence shown here is derived from an EMBL/GenBank/DDBJ whole genome shotgun (WGS) entry which is preliminary data.</text>
</comment>
<evidence type="ECO:0000313" key="2">
    <source>
        <dbReference type="Proteomes" id="UP000814033"/>
    </source>
</evidence>
<keyword evidence="2" id="KW-1185">Reference proteome</keyword>
<sequence length="167" mass="18573">MSVFGEVWRAAREGVRCTRRMRTRRDSRDATQRHAHKTGRLRLVSRLRPTQTHSDSTRPQPPPPADIDKSSPLSEAQSLLTLSLCSCSSQSIAHVIPPVLQRLDRRRNLLSPAPTGVALAPKVGRSWSECQVRPLLVCSHVLQTHGPISRSLCHYSDNSCGFTCAMD</sequence>
<dbReference type="Proteomes" id="UP000814033">
    <property type="component" value="Unassembled WGS sequence"/>
</dbReference>
<reference evidence="1" key="2">
    <citation type="journal article" date="2022" name="New Phytol.">
        <title>Evolutionary transition to the ectomycorrhizal habit in the genomes of a hyperdiverse lineage of mushroom-forming fungi.</title>
        <authorList>
            <person name="Looney B."/>
            <person name="Miyauchi S."/>
            <person name="Morin E."/>
            <person name="Drula E."/>
            <person name="Courty P.E."/>
            <person name="Kohler A."/>
            <person name="Kuo A."/>
            <person name="LaButti K."/>
            <person name="Pangilinan J."/>
            <person name="Lipzen A."/>
            <person name="Riley R."/>
            <person name="Andreopoulos W."/>
            <person name="He G."/>
            <person name="Johnson J."/>
            <person name="Nolan M."/>
            <person name="Tritt A."/>
            <person name="Barry K.W."/>
            <person name="Grigoriev I.V."/>
            <person name="Nagy L.G."/>
            <person name="Hibbett D."/>
            <person name="Henrissat B."/>
            <person name="Matheny P.B."/>
            <person name="Labbe J."/>
            <person name="Martin F.M."/>
        </authorList>
    </citation>
    <scope>NUCLEOTIDE SEQUENCE</scope>
    <source>
        <strain evidence="1">FP105234-sp</strain>
    </source>
</reference>
<reference evidence="1" key="1">
    <citation type="submission" date="2021-02" db="EMBL/GenBank/DDBJ databases">
        <authorList>
            <consortium name="DOE Joint Genome Institute"/>
            <person name="Ahrendt S."/>
            <person name="Looney B.P."/>
            <person name="Miyauchi S."/>
            <person name="Morin E."/>
            <person name="Drula E."/>
            <person name="Courty P.E."/>
            <person name="Chicoki N."/>
            <person name="Fauchery L."/>
            <person name="Kohler A."/>
            <person name="Kuo A."/>
            <person name="Labutti K."/>
            <person name="Pangilinan J."/>
            <person name="Lipzen A."/>
            <person name="Riley R."/>
            <person name="Andreopoulos W."/>
            <person name="He G."/>
            <person name="Johnson J."/>
            <person name="Barry K.W."/>
            <person name="Grigoriev I.V."/>
            <person name="Nagy L."/>
            <person name="Hibbett D."/>
            <person name="Henrissat B."/>
            <person name="Matheny P.B."/>
            <person name="Labbe J."/>
            <person name="Martin F."/>
        </authorList>
    </citation>
    <scope>NUCLEOTIDE SEQUENCE</scope>
    <source>
        <strain evidence="1">FP105234-sp</strain>
    </source>
</reference>
<organism evidence="1 2">
    <name type="scientific">Auriscalpium vulgare</name>
    <dbReference type="NCBI Taxonomy" id="40419"/>
    <lineage>
        <taxon>Eukaryota</taxon>
        <taxon>Fungi</taxon>
        <taxon>Dikarya</taxon>
        <taxon>Basidiomycota</taxon>
        <taxon>Agaricomycotina</taxon>
        <taxon>Agaricomycetes</taxon>
        <taxon>Russulales</taxon>
        <taxon>Auriscalpiaceae</taxon>
        <taxon>Auriscalpium</taxon>
    </lineage>
</organism>
<evidence type="ECO:0000313" key="1">
    <source>
        <dbReference type="EMBL" id="KAI0049406.1"/>
    </source>
</evidence>
<accession>A0ACB8RZ66</accession>
<name>A0ACB8RZ66_9AGAM</name>
<proteinExistence type="predicted"/>